<dbReference type="AlphaFoldDB" id="A0AAQ3TLY1"/>
<feature type="region of interest" description="Disordered" evidence="1">
    <location>
        <begin position="1"/>
        <end position="27"/>
    </location>
</feature>
<dbReference type="Proteomes" id="UP001341281">
    <property type="component" value="Chromosome 05"/>
</dbReference>
<gene>
    <name evidence="2" type="ORF">U9M48_022896</name>
</gene>
<feature type="compositionally biased region" description="Basic and acidic residues" evidence="1">
    <location>
        <begin position="17"/>
        <end position="27"/>
    </location>
</feature>
<name>A0AAQ3TLY1_PASNO</name>
<keyword evidence="3" id="KW-1185">Reference proteome</keyword>
<reference evidence="2 3" key="1">
    <citation type="submission" date="2024-02" db="EMBL/GenBank/DDBJ databases">
        <title>High-quality chromosome-scale genome assembly of Pensacola bahiagrass (Paspalum notatum Flugge var. saurae).</title>
        <authorList>
            <person name="Vega J.M."/>
            <person name="Podio M."/>
            <person name="Orjuela J."/>
            <person name="Siena L.A."/>
            <person name="Pessino S.C."/>
            <person name="Combes M.C."/>
            <person name="Mariac C."/>
            <person name="Albertini E."/>
            <person name="Pupilli F."/>
            <person name="Ortiz J.P.A."/>
            <person name="Leblanc O."/>
        </authorList>
    </citation>
    <scope>NUCLEOTIDE SEQUENCE [LARGE SCALE GENOMIC DNA]</scope>
    <source>
        <strain evidence="2">R1</strain>
        <tissue evidence="2">Leaf</tissue>
    </source>
</reference>
<evidence type="ECO:0000313" key="2">
    <source>
        <dbReference type="EMBL" id="WVZ74752.1"/>
    </source>
</evidence>
<sequence length="218" mass="24799">MVLAAGDRGAQLASSSRGEEKAGDAEKRKPLKVAMEAMLRVFEMFAEEDEYASGDNCSRNIITAWHNLSWMVSFPNTRTMDFLMWAHYDALFKQERSILHHLSGIDGSFKWFMNMEFQILCSRFLTTMIFTVLPWPACDHPGWYLGMYAATGNKGAARLVLERAITFPHGSTEQVSNGPSMQKLIEADKLNDKWRPPPDGFYKKIFIANECVPRVYAD</sequence>
<dbReference type="EMBL" id="CP144749">
    <property type="protein sequence ID" value="WVZ74752.1"/>
    <property type="molecule type" value="Genomic_DNA"/>
</dbReference>
<proteinExistence type="predicted"/>
<evidence type="ECO:0000256" key="1">
    <source>
        <dbReference type="SAM" id="MobiDB-lite"/>
    </source>
</evidence>
<evidence type="ECO:0000313" key="3">
    <source>
        <dbReference type="Proteomes" id="UP001341281"/>
    </source>
</evidence>
<organism evidence="2 3">
    <name type="scientific">Paspalum notatum var. saurae</name>
    <dbReference type="NCBI Taxonomy" id="547442"/>
    <lineage>
        <taxon>Eukaryota</taxon>
        <taxon>Viridiplantae</taxon>
        <taxon>Streptophyta</taxon>
        <taxon>Embryophyta</taxon>
        <taxon>Tracheophyta</taxon>
        <taxon>Spermatophyta</taxon>
        <taxon>Magnoliopsida</taxon>
        <taxon>Liliopsida</taxon>
        <taxon>Poales</taxon>
        <taxon>Poaceae</taxon>
        <taxon>PACMAD clade</taxon>
        <taxon>Panicoideae</taxon>
        <taxon>Andropogonodae</taxon>
        <taxon>Paspaleae</taxon>
        <taxon>Paspalinae</taxon>
        <taxon>Paspalum</taxon>
    </lineage>
</organism>
<accession>A0AAQ3TLY1</accession>
<protein>
    <submittedName>
        <fullName evidence="2">Uncharacterized protein</fullName>
    </submittedName>
</protein>